<accession>A0A1B9IDJ6</accession>
<dbReference type="EMBL" id="CP144519">
    <property type="protein sequence ID" value="WWC66628.1"/>
    <property type="molecule type" value="Genomic_DNA"/>
</dbReference>
<name>A0A1B9IDJ6_9TREE</name>
<reference evidence="1" key="1">
    <citation type="submission" date="2013-07" db="EMBL/GenBank/DDBJ databases">
        <title>The Genome Sequence of Cryptococcus pinus CBS10737.</title>
        <authorList>
            <consortium name="The Broad Institute Genome Sequencing Platform"/>
            <person name="Cuomo C."/>
            <person name="Litvintseva A."/>
            <person name="Chen Y."/>
            <person name="Heitman J."/>
            <person name="Sun S."/>
            <person name="Springer D."/>
            <person name="Dromer F."/>
            <person name="Young S.K."/>
            <person name="Zeng Q."/>
            <person name="Gargeya S."/>
            <person name="Fitzgerald M."/>
            <person name="Abouelleil A."/>
            <person name="Alvarado L."/>
            <person name="Berlin A.M."/>
            <person name="Chapman S.B."/>
            <person name="Dewar J."/>
            <person name="Goldberg J."/>
            <person name="Griggs A."/>
            <person name="Gujja S."/>
            <person name="Hansen M."/>
            <person name="Howarth C."/>
            <person name="Imamovic A."/>
            <person name="Larimer J."/>
            <person name="McCowan C."/>
            <person name="Murphy C."/>
            <person name="Pearson M."/>
            <person name="Priest M."/>
            <person name="Roberts A."/>
            <person name="Saif S."/>
            <person name="Shea T."/>
            <person name="Sykes S."/>
            <person name="Wortman J."/>
            <person name="Nusbaum C."/>
            <person name="Birren B."/>
        </authorList>
    </citation>
    <scope>NUCLEOTIDE SEQUENCE [LARGE SCALE GENOMIC DNA]</scope>
    <source>
        <strain evidence="1">CBS 10737</strain>
    </source>
</reference>
<dbReference type="KEGG" id="kpin:30169165"/>
<evidence type="ECO:0000313" key="3">
    <source>
        <dbReference type="Proteomes" id="UP000094020"/>
    </source>
</evidence>
<keyword evidence="3" id="KW-1185">Reference proteome</keyword>
<organism evidence="1">
    <name type="scientific">Kwoniella pini CBS 10737</name>
    <dbReference type="NCBI Taxonomy" id="1296096"/>
    <lineage>
        <taxon>Eukaryota</taxon>
        <taxon>Fungi</taxon>
        <taxon>Dikarya</taxon>
        <taxon>Basidiomycota</taxon>
        <taxon>Agaricomycotina</taxon>
        <taxon>Tremellomycetes</taxon>
        <taxon>Tremellales</taxon>
        <taxon>Cryptococcaceae</taxon>
        <taxon>Kwoniella</taxon>
    </lineage>
</organism>
<dbReference type="GeneID" id="30169165"/>
<evidence type="ECO:0000313" key="1">
    <source>
        <dbReference type="EMBL" id="OCF53491.1"/>
    </source>
</evidence>
<dbReference type="RefSeq" id="XP_019014710.1">
    <property type="nucleotide sequence ID" value="XM_019152572.1"/>
</dbReference>
<protein>
    <submittedName>
        <fullName evidence="1">Uncharacterized protein</fullName>
    </submittedName>
</protein>
<dbReference type="AlphaFoldDB" id="A0A1B9IDJ6"/>
<dbReference type="EMBL" id="KI894007">
    <property type="protein sequence ID" value="OCF53491.1"/>
    <property type="molecule type" value="Genomic_DNA"/>
</dbReference>
<dbReference type="Proteomes" id="UP000094020">
    <property type="component" value="Chromosome 1"/>
</dbReference>
<gene>
    <name evidence="1" type="ORF">I206_00796</name>
    <name evidence="2" type="ORF">I206_100531</name>
</gene>
<reference evidence="2" key="2">
    <citation type="submission" date="2013-07" db="EMBL/GenBank/DDBJ databases">
        <authorList>
            <consortium name="The Broad Institute Genome Sequencing Platform"/>
            <person name="Cuomo C."/>
            <person name="Litvintseva A."/>
            <person name="Chen Y."/>
            <person name="Heitman J."/>
            <person name="Sun S."/>
            <person name="Springer D."/>
            <person name="Dromer F."/>
            <person name="Young S.K."/>
            <person name="Zeng Q."/>
            <person name="Gargeya S."/>
            <person name="Fitzgerald M."/>
            <person name="Abouelleil A."/>
            <person name="Alvarado L."/>
            <person name="Berlin A.M."/>
            <person name="Chapman S.B."/>
            <person name="Dewar J."/>
            <person name="Goldberg J."/>
            <person name="Griggs A."/>
            <person name="Gujja S."/>
            <person name="Hansen M."/>
            <person name="Howarth C."/>
            <person name="Imamovic A."/>
            <person name="Larimer J."/>
            <person name="McCowan C."/>
            <person name="Murphy C."/>
            <person name="Pearson M."/>
            <person name="Priest M."/>
            <person name="Roberts A."/>
            <person name="Saif S."/>
            <person name="Shea T."/>
            <person name="Sykes S."/>
            <person name="Wortman J."/>
            <person name="Nusbaum C."/>
            <person name="Birren B."/>
        </authorList>
    </citation>
    <scope>NUCLEOTIDE SEQUENCE</scope>
    <source>
        <strain evidence="2">CBS 10737</strain>
    </source>
</reference>
<reference evidence="2" key="4">
    <citation type="submission" date="2024-02" db="EMBL/GenBank/DDBJ databases">
        <title>Comparative genomics of Cryptococcus and Kwoniella reveals pathogenesis evolution and contrasting modes of karyotype evolution via chromosome fusion or intercentromeric recombination.</title>
        <authorList>
            <person name="Coelho M.A."/>
            <person name="David-Palma M."/>
            <person name="Shea T."/>
            <person name="Bowers K."/>
            <person name="McGinley-Smith S."/>
            <person name="Mohammad A.W."/>
            <person name="Gnirke A."/>
            <person name="Yurkov A.M."/>
            <person name="Nowrousian M."/>
            <person name="Sun S."/>
            <person name="Cuomo C.A."/>
            <person name="Heitman J."/>
        </authorList>
    </citation>
    <scope>NUCLEOTIDE SEQUENCE</scope>
    <source>
        <strain evidence="2">CBS 10737</strain>
    </source>
</reference>
<evidence type="ECO:0000313" key="2">
    <source>
        <dbReference type="EMBL" id="WWC66628.1"/>
    </source>
</evidence>
<reference evidence="1" key="3">
    <citation type="submission" date="2016-07" db="EMBL/GenBank/DDBJ databases">
        <title>Evolution of pathogenesis and genome organization in the Tremellales.</title>
        <authorList>
            <person name="Cuomo C."/>
            <person name="Litvintseva A."/>
            <person name="Heitman J."/>
            <person name="Chen Y."/>
            <person name="Sun S."/>
            <person name="Springer D."/>
            <person name="Dromer F."/>
            <person name="Young S."/>
            <person name="Zeng Q."/>
            <person name="Chapman S."/>
            <person name="Gujja S."/>
            <person name="Saif S."/>
            <person name="Birren B."/>
        </authorList>
    </citation>
    <scope>NUCLEOTIDE SEQUENCE</scope>
    <source>
        <strain evidence="1">CBS 10737</strain>
    </source>
</reference>
<proteinExistence type="predicted"/>
<sequence>MTQEIAHEELRNKYNKLDLQFKELKYRYDKSIAAHEDIVTKSEKIIGSAKCPHSEEKDIKPDISSDMAVDEPDSQVEGISISLYGSDETEDGAEEDVQTITQPLGHLRNDMTEAQIKEMVYWWTPNLSEEGTIKKIQISKLSYIHILGFVKTIAWERIQKDMINSMDAQGTYRAHLALEELRHSYMHKIELELRSRQRTEMEEEKARGIKAASD</sequence>